<dbReference type="Proteomes" id="UP000236291">
    <property type="component" value="Unassembled WGS sequence"/>
</dbReference>
<protein>
    <submittedName>
        <fullName evidence="1">Protein TRANSPARENT TESTA</fullName>
    </submittedName>
</protein>
<proteinExistence type="predicted"/>
<evidence type="ECO:0000313" key="2">
    <source>
        <dbReference type="Proteomes" id="UP000236291"/>
    </source>
</evidence>
<dbReference type="EMBL" id="ASHM01080020">
    <property type="protein sequence ID" value="PNX59119.1"/>
    <property type="molecule type" value="Genomic_DNA"/>
</dbReference>
<comment type="caution">
    <text evidence="1">The sequence shown here is derived from an EMBL/GenBank/DDBJ whole genome shotgun (WGS) entry which is preliminary data.</text>
</comment>
<accession>A0A2K3JYJ2</accession>
<organism evidence="1 2">
    <name type="scientific">Trifolium pratense</name>
    <name type="common">Red clover</name>
    <dbReference type="NCBI Taxonomy" id="57577"/>
    <lineage>
        <taxon>Eukaryota</taxon>
        <taxon>Viridiplantae</taxon>
        <taxon>Streptophyta</taxon>
        <taxon>Embryophyta</taxon>
        <taxon>Tracheophyta</taxon>
        <taxon>Spermatophyta</taxon>
        <taxon>Magnoliopsida</taxon>
        <taxon>eudicotyledons</taxon>
        <taxon>Gunneridae</taxon>
        <taxon>Pentapetalae</taxon>
        <taxon>rosids</taxon>
        <taxon>fabids</taxon>
        <taxon>Fabales</taxon>
        <taxon>Fabaceae</taxon>
        <taxon>Papilionoideae</taxon>
        <taxon>50 kb inversion clade</taxon>
        <taxon>NPAAA clade</taxon>
        <taxon>Hologalegina</taxon>
        <taxon>IRL clade</taxon>
        <taxon>Trifolieae</taxon>
        <taxon>Trifolium</taxon>
    </lineage>
</organism>
<dbReference type="STRING" id="57577.A0A2K3JYJ2"/>
<feature type="non-terminal residue" evidence="1">
    <location>
        <position position="39"/>
    </location>
</feature>
<dbReference type="AlphaFoldDB" id="A0A2K3JYJ2"/>
<sequence length="39" mass="4003">MVLLSGLLPNPQLETSVLSVCLNTIATLYTIPFGIGAAA</sequence>
<name>A0A2K3JYJ2_TRIPR</name>
<evidence type="ECO:0000313" key="1">
    <source>
        <dbReference type="EMBL" id="PNX59119.1"/>
    </source>
</evidence>
<reference evidence="1 2" key="1">
    <citation type="journal article" date="2014" name="Am. J. Bot.">
        <title>Genome assembly and annotation for red clover (Trifolium pratense; Fabaceae).</title>
        <authorList>
            <person name="Istvanek J."/>
            <person name="Jaros M."/>
            <person name="Krenek A."/>
            <person name="Repkova J."/>
        </authorList>
    </citation>
    <scope>NUCLEOTIDE SEQUENCE [LARGE SCALE GENOMIC DNA]</scope>
    <source>
        <strain evidence="2">cv. Tatra</strain>
        <tissue evidence="1">Young leaves</tissue>
    </source>
</reference>
<gene>
    <name evidence="1" type="ORF">L195_g051254</name>
</gene>
<reference evidence="1 2" key="2">
    <citation type="journal article" date="2017" name="Front. Plant Sci.">
        <title>Gene Classification and Mining of Molecular Markers Useful in Red Clover (Trifolium pratense) Breeding.</title>
        <authorList>
            <person name="Istvanek J."/>
            <person name="Dluhosova J."/>
            <person name="Dluhos P."/>
            <person name="Patkova L."/>
            <person name="Nedelnik J."/>
            <person name="Repkova J."/>
        </authorList>
    </citation>
    <scope>NUCLEOTIDE SEQUENCE [LARGE SCALE GENOMIC DNA]</scope>
    <source>
        <strain evidence="2">cv. Tatra</strain>
        <tissue evidence="1">Young leaves</tissue>
    </source>
</reference>